<name>A0AAW9DW47_ACIAO</name>
<dbReference type="SUPFAM" id="SSF46785">
    <property type="entry name" value="Winged helix' DNA-binding domain"/>
    <property type="match status" value="1"/>
</dbReference>
<keyword evidence="2" id="KW-0805">Transcription regulation</keyword>
<accession>A0AAW9DW47</accession>
<dbReference type="PANTHER" id="PTHR30419">
    <property type="entry name" value="HTH-TYPE TRANSCRIPTIONAL REGULATOR YBHD"/>
    <property type="match status" value="1"/>
</dbReference>
<dbReference type="InterPro" id="IPR036388">
    <property type="entry name" value="WH-like_DNA-bd_sf"/>
</dbReference>
<comment type="caution">
    <text evidence="6">The sequence shown here is derived from an EMBL/GenBank/DDBJ whole genome shotgun (WGS) entry which is preliminary data.</text>
</comment>
<dbReference type="Proteomes" id="UP001279553">
    <property type="component" value="Unassembled WGS sequence"/>
</dbReference>
<dbReference type="RefSeq" id="WP_319615367.1">
    <property type="nucleotide sequence ID" value="NZ_JAWXYB010000018.1"/>
</dbReference>
<evidence type="ECO:0000256" key="1">
    <source>
        <dbReference type="ARBA" id="ARBA00009437"/>
    </source>
</evidence>
<dbReference type="InterPro" id="IPR050950">
    <property type="entry name" value="HTH-type_LysR_regulators"/>
</dbReference>
<dbReference type="Pfam" id="PF00126">
    <property type="entry name" value="HTH_1"/>
    <property type="match status" value="1"/>
</dbReference>
<dbReference type="EMBL" id="JAWXYB010000018">
    <property type="protein sequence ID" value="MDX5932512.1"/>
    <property type="molecule type" value="Genomic_DNA"/>
</dbReference>
<comment type="similarity">
    <text evidence="1">Belongs to the LysR transcriptional regulatory family.</text>
</comment>
<reference evidence="6 7" key="1">
    <citation type="submission" date="2023-11" db="EMBL/GenBank/DDBJ databases">
        <title>MicrobeMod: A computational toolkit for identifying prokaryotic methylation and restriction-modification with nanopore sequencing.</title>
        <authorList>
            <person name="Crits-Christoph A."/>
            <person name="Kang S.C."/>
            <person name="Lee H."/>
            <person name="Ostrov N."/>
        </authorList>
    </citation>
    <scope>NUCLEOTIDE SEQUENCE [LARGE SCALE GENOMIC DNA]</scope>
    <source>
        <strain evidence="6 7">DSMZ 700</strain>
    </source>
</reference>
<dbReference type="InterPro" id="IPR000847">
    <property type="entry name" value="LysR_HTH_N"/>
</dbReference>
<evidence type="ECO:0000313" key="6">
    <source>
        <dbReference type="EMBL" id="MDX5932512.1"/>
    </source>
</evidence>
<evidence type="ECO:0000256" key="4">
    <source>
        <dbReference type="ARBA" id="ARBA00023163"/>
    </source>
</evidence>
<dbReference type="InterPro" id="IPR005119">
    <property type="entry name" value="LysR_subst-bd"/>
</dbReference>
<dbReference type="GO" id="GO:0005829">
    <property type="term" value="C:cytosol"/>
    <property type="evidence" value="ECO:0007669"/>
    <property type="project" value="TreeGrafter"/>
</dbReference>
<dbReference type="AlphaFoldDB" id="A0AAW9DW47"/>
<dbReference type="SUPFAM" id="SSF53850">
    <property type="entry name" value="Periplasmic binding protein-like II"/>
    <property type="match status" value="1"/>
</dbReference>
<dbReference type="InterPro" id="IPR036390">
    <property type="entry name" value="WH_DNA-bd_sf"/>
</dbReference>
<dbReference type="PROSITE" id="PS50931">
    <property type="entry name" value="HTH_LYSR"/>
    <property type="match status" value="1"/>
</dbReference>
<evidence type="ECO:0000256" key="3">
    <source>
        <dbReference type="ARBA" id="ARBA00023125"/>
    </source>
</evidence>
<protein>
    <submittedName>
        <fullName evidence="6">LysR family transcriptional regulator</fullName>
    </submittedName>
</protein>
<evidence type="ECO:0000256" key="2">
    <source>
        <dbReference type="ARBA" id="ARBA00023015"/>
    </source>
</evidence>
<dbReference type="Gene3D" id="1.10.10.10">
    <property type="entry name" value="Winged helix-like DNA-binding domain superfamily/Winged helix DNA-binding domain"/>
    <property type="match status" value="1"/>
</dbReference>
<gene>
    <name evidence="6" type="ORF">SIL87_17275</name>
</gene>
<proteinExistence type="inferred from homology"/>
<organism evidence="6 7">
    <name type="scientific">Acidiphilium acidophilum</name>
    <name type="common">Thiobacillus acidophilus</name>
    <dbReference type="NCBI Taxonomy" id="76588"/>
    <lineage>
        <taxon>Bacteria</taxon>
        <taxon>Pseudomonadati</taxon>
        <taxon>Pseudomonadota</taxon>
        <taxon>Alphaproteobacteria</taxon>
        <taxon>Acetobacterales</taxon>
        <taxon>Acidocellaceae</taxon>
        <taxon>Acidiphilium</taxon>
    </lineage>
</organism>
<dbReference type="Gene3D" id="3.40.190.290">
    <property type="match status" value="1"/>
</dbReference>
<keyword evidence="7" id="KW-1185">Reference proteome</keyword>
<sequence length="301" mass="33687">MRHLLPLRYIEVVATAGSIRKAAENLSINSTALNRRILAMEKDLGVPIFERLPGGVRLSAAGEILLHHIRQQLGDMERVKGMIADLSGERRGHVAIACSQAMLPYFLPEQISVYRRAHPGVTFSVYVRDREAAEQALTTREADIALVFEPVRMSDLQLLLAVRQRVEAVLHPEHPLVSAGMLRLRDCLRFPIALPIATYGVRHLLETATRRSSQKLQPVVESDSFEFLRHYAVAENIVTLQIPLGLPSVDTPDLVRRSIDPRDVPDGVLYVGQLKGRTLPVAAARFCDQILSVFSERYDCF</sequence>
<keyword evidence="4" id="KW-0804">Transcription</keyword>
<dbReference type="GO" id="GO:0003677">
    <property type="term" value="F:DNA binding"/>
    <property type="evidence" value="ECO:0007669"/>
    <property type="project" value="UniProtKB-KW"/>
</dbReference>
<dbReference type="GO" id="GO:0003700">
    <property type="term" value="F:DNA-binding transcription factor activity"/>
    <property type="evidence" value="ECO:0007669"/>
    <property type="project" value="InterPro"/>
</dbReference>
<keyword evidence="3" id="KW-0238">DNA-binding</keyword>
<dbReference type="PANTHER" id="PTHR30419:SF2">
    <property type="entry name" value="LYSR FAMILY TRANSCRIPTIONAL REGULATOR"/>
    <property type="match status" value="1"/>
</dbReference>
<dbReference type="Pfam" id="PF03466">
    <property type="entry name" value="LysR_substrate"/>
    <property type="match status" value="1"/>
</dbReference>
<feature type="domain" description="HTH lysR-type" evidence="5">
    <location>
        <begin position="1"/>
        <end position="59"/>
    </location>
</feature>
<evidence type="ECO:0000259" key="5">
    <source>
        <dbReference type="PROSITE" id="PS50931"/>
    </source>
</evidence>
<evidence type="ECO:0000313" key="7">
    <source>
        <dbReference type="Proteomes" id="UP001279553"/>
    </source>
</evidence>